<keyword evidence="6 9" id="KW-0443">Lipid metabolism</keyword>
<dbReference type="SUPFAM" id="SSF51230">
    <property type="entry name" value="Single hybrid motif"/>
    <property type="match status" value="1"/>
</dbReference>
<evidence type="ECO:0000256" key="6">
    <source>
        <dbReference type="ARBA" id="ARBA00023098"/>
    </source>
</evidence>
<sequence length="145" mass="15664">MDFDRLAALSKWMSASPVAELEWSEGSLRVKLVRASNFAEPRSWLPTAPEMVAETPLPFGEYVVTAPFFGVVHLAPASGARPHVVEGQEIKQGDTLCTIEAMKVFNTVVAERPGILKEILVSTGAEVSIGQPLFRIAPDGKGEDT</sequence>
<name>A0A9X3BAM5_9HYPH</name>
<keyword evidence="8 9" id="KW-0092">Biotin</keyword>
<protein>
    <recommendedName>
        <fullName evidence="3 9">Biotin carboxyl carrier protein of acetyl-CoA carboxylase</fullName>
    </recommendedName>
</protein>
<evidence type="ECO:0000256" key="5">
    <source>
        <dbReference type="ARBA" id="ARBA00022832"/>
    </source>
</evidence>
<evidence type="ECO:0000256" key="3">
    <source>
        <dbReference type="ARBA" id="ARBA00017562"/>
    </source>
</evidence>
<dbReference type="Proteomes" id="UP001149009">
    <property type="component" value="Unassembled WGS sequence"/>
</dbReference>
<evidence type="ECO:0000256" key="8">
    <source>
        <dbReference type="ARBA" id="ARBA00023267"/>
    </source>
</evidence>
<dbReference type="RefSeq" id="WP_261517201.1">
    <property type="nucleotide sequence ID" value="NZ_JAODNV010000034.1"/>
</dbReference>
<evidence type="ECO:0000259" key="10">
    <source>
        <dbReference type="PROSITE" id="PS50968"/>
    </source>
</evidence>
<evidence type="ECO:0000256" key="4">
    <source>
        <dbReference type="ARBA" id="ARBA00022516"/>
    </source>
</evidence>
<dbReference type="Pfam" id="PF00364">
    <property type="entry name" value="Biotin_lipoyl"/>
    <property type="match status" value="1"/>
</dbReference>
<reference evidence="11" key="1">
    <citation type="submission" date="2022-08" db="EMBL/GenBank/DDBJ databases">
        <title>Chelativorans sichuanense sp. nov., a paraffin oil-degrading bacterium isolated from a mixture of oil-based drill cuttings and paddy soil.</title>
        <authorList>
            <person name="Yu J."/>
            <person name="Liu H."/>
            <person name="Chen Q."/>
        </authorList>
    </citation>
    <scope>NUCLEOTIDE SEQUENCE</scope>
    <source>
        <strain evidence="11">SCAU 2101</strain>
    </source>
</reference>
<evidence type="ECO:0000313" key="11">
    <source>
        <dbReference type="EMBL" id="MCT8992256.1"/>
    </source>
</evidence>
<evidence type="ECO:0000256" key="7">
    <source>
        <dbReference type="ARBA" id="ARBA00023160"/>
    </source>
</evidence>
<dbReference type="GO" id="GO:0006633">
    <property type="term" value="P:fatty acid biosynthetic process"/>
    <property type="evidence" value="ECO:0007669"/>
    <property type="project" value="UniProtKB-KW"/>
</dbReference>
<dbReference type="InterPro" id="IPR011053">
    <property type="entry name" value="Single_hybrid_motif"/>
</dbReference>
<comment type="function">
    <text evidence="1 9">This protein is a component of the acetyl coenzyme A carboxylase complex; first, biotin carboxylase catalyzes the carboxylation of the carrier protein and then the transcarboxylase transfers the carboxyl group to form malonyl-CoA.</text>
</comment>
<comment type="pathway">
    <text evidence="2 9">Lipid metabolism; fatty acid biosynthesis.</text>
</comment>
<evidence type="ECO:0000256" key="2">
    <source>
        <dbReference type="ARBA" id="ARBA00005194"/>
    </source>
</evidence>
<evidence type="ECO:0000256" key="1">
    <source>
        <dbReference type="ARBA" id="ARBA00003761"/>
    </source>
</evidence>
<dbReference type="PROSITE" id="PS50968">
    <property type="entry name" value="BIOTINYL_LIPOYL"/>
    <property type="match status" value="1"/>
</dbReference>
<keyword evidence="4 9" id="KW-0444">Lipid biosynthesis</keyword>
<dbReference type="PROSITE" id="PS00188">
    <property type="entry name" value="BIOTIN"/>
    <property type="match status" value="1"/>
</dbReference>
<dbReference type="GO" id="GO:0003989">
    <property type="term" value="F:acetyl-CoA carboxylase activity"/>
    <property type="evidence" value="ECO:0007669"/>
    <property type="project" value="InterPro"/>
</dbReference>
<dbReference type="PANTHER" id="PTHR45266:SF3">
    <property type="entry name" value="OXALOACETATE DECARBOXYLASE ALPHA CHAIN"/>
    <property type="match status" value="1"/>
</dbReference>
<dbReference type="PANTHER" id="PTHR45266">
    <property type="entry name" value="OXALOACETATE DECARBOXYLASE ALPHA CHAIN"/>
    <property type="match status" value="1"/>
</dbReference>
<comment type="caution">
    <text evidence="11">The sequence shown here is derived from an EMBL/GenBank/DDBJ whole genome shotgun (WGS) entry which is preliminary data.</text>
</comment>
<keyword evidence="7 9" id="KW-0275">Fatty acid biosynthesis</keyword>
<dbReference type="InterPro" id="IPR050709">
    <property type="entry name" value="Biotin_Carboxyl_Carrier/Decarb"/>
</dbReference>
<dbReference type="EMBL" id="JAODNV010000034">
    <property type="protein sequence ID" value="MCT8992256.1"/>
    <property type="molecule type" value="Genomic_DNA"/>
</dbReference>
<dbReference type="InterPro" id="IPR000089">
    <property type="entry name" value="Biotin_lipoyl"/>
</dbReference>
<dbReference type="PRINTS" id="PR01071">
    <property type="entry name" value="ACOABIOTINCC"/>
</dbReference>
<keyword evidence="12" id="KW-1185">Reference proteome</keyword>
<feature type="domain" description="Lipoyl-binding" evidence="10">
    <location>
        <begin position="61"/>
        <end position="137"/>
    </location>
</feature>
<keyword evidence="5 9" id="KW-0276">Fatty acid metabolism</keyword>
<dbReference type="InterPro" id="IPR001249">
    <property type="entry name" value="AcCoA_biotinCC"/>
</dbReference>
<organism evidence="11 12">
    <name type="scientific">Chelativorans petroleitrophicus</name>
    <dbReference type="NCBI Taxonomy" id="2975484"/>
    <lineage>
        <taxon>Bacteria</taxon>
        <taxon>Pseudomonadati</taxon>
        <taxon>Pseudomonadota</taxon>
        <taxon>Alphaproteobacteria</taxon>
        <taxon>Hyphomicrobiales</taxon>
        <taxon>Phyllobacteriaceae</taxon>
        <taxon>Chelativorans</taxon>
    </lineage>
</organism>
<dbReference type="CDD" id="cd06850">
    <property type="entry name" value="biotinyl_domain"/>
    <property type="match status" value="1"/>
</dbReference>
<proteinExistence type="predicted"/>
<dbReference type="AlphaFoldDB" id="A0A9X3BAM5"/>
<accession>A0A9X3BAM5</accession>
<evidence type="ECO:0000256" key="9">
    <source>
        <dbReference type="RuleBase" id="RU364072"/>
    </source>
</evidence>
<dbReference type="Gene3D" id="2.40.50.100">
    <property type="match status" value="1"/>
</dbReference>
<dbReference type="GO" id="GO:0009317">
    <property type="term" value="C:acetyl-CoA carboxylase complex"/>
    <property type="evidence" value="ECO:0007669"/>
    <property type="project" value="InterPro"/>
</dbReference>
<evidence type="ECO:0000313" key="12">
    <source>
        <dbReference type="Proteomes" id="UP001149009"/>
    </source>
</evidence>
<gene>
    <name evidence="11" type="ORF">NYR54_18570</name>
</gene>
<dbReference type="InterPro" id="IPR001882">
    <property type="entry name" value="Biotin_BS"/>
</dbReference>